<evidence type="ECO:0000256" key="6">
    <source>
        <dbReference type="ARBA" id="ARBA00022898"/>
    </source>
</evidence>
<dbReference type="InterPro" id="IPR004838">
    <property type="entry name" value="NHTrfase_class1_PyrdxlP-BS"/>
</dbReference>
<evidence type="ECO:0000256" key="1">
    <source>
        <dbReference type="ARBA" id="ARBA00001933"/>
    </source>
</evidence>
<keyword evidence="4 7" id="KW-0032">Aminotransferase</keyword>
<dbReference type="InterPro" id="IPR000796">
    <property type="entry name" value="Asp_trans"/>
</dbReference>
<dbReference type="PRINTS" id="PR00799">
    <property type="entry name" value="TRANSAMINASE"/>
</dbReference>
<dbReference type="Proteomes" id="UP000266152">
    <property type="component" value="Unassembled WGS sequence"/>
</dbReference>
<comment type="caution">
    <text evidence="9">The sequence shown here is derived from an EMBL/GenBank/DDBJ whole genome shotgun (WGS) entry which is preliminary data.</text>
</comment>
<accession>A0A395SB99</accession>
<dbReference type="AlphaFoldDB" id="A0A395SB99"/>
<evidence type="ECO:0000256" key="4">
    <source>
        <dbReference type="ARBA" id="ARBA00022576"/>
    </source>
</evidence>
<feature type="domain" description="Aminotransferase class I/classII large" evidence="8">
    <location>
        <begin position="31"/>
        <end position="359"/>
    </location>
</feature>
<reference evidence="9 10" key="1">
    <citation type="journal article" date="2018" name="PLoS Pathog.">
        <title>Evolution of structural diversity of trichothecenes, a family of toxins produced by plant pathogenic and entomopathogenic fungi.</title>
        <authorList>
            <person name="Proctor R.H."/>
            <person name="McCormick S.P."/>
            <person name="Kim H.S."/>
            <person name="Cardoza R.E."/>
            <person name="Stanley A.M."/>
            <person name="Lindo L."/>
            <person name="Kelly A."/>
            <person name="Brown D.W."/>
            <person name="Lee T."/>
            <person name="Vaughan M.M."/>
            <person name="Alexander N.J."/>
            <person name="Busman M."/>
            <person name="Gutierrez S."/>
        </authorList>
    </citation>
    <scope>NUCLEOTIDE SEQUENCE [LARGE SCALE GENOMIC DNA]</scope>
    <source>
        <strain evidence="9 10">NRRL 3299</strain>
    </source>
</reference>
<dbReference type="GO" id="GO:0006532">
    <property type="term" value="P:aspartate biosynthetic process"/>
    <property type="evidence" value="ECO:0007669"/>
    <property type="project" value="TreeGrafter"/>
</dbReference>
<name>A0A395SB99_FUSSP</name>
<dbReference type="GO" id="GO:0005829">
    <property type="term" value="C:cytosol"/>
    <property type="evidence" value="ECO:0007669"/>
    <property type="project" value="TreeGrafter"/>
</dbReference>
<evidence type="ECO:0000259" key="8">
    <source>
        <dbReference type="Pfam" id="PF00155"/>
    </source>
</evidence>
<evidence type="ECO:0000256" key="3">
    <source>
        <dbReference type="ARBA" id="ARBA00011738"/>
    </source>
</evidence>
<proteinExistence type="inferred from homology"/>
<evidence type="ECO:0000256" key="2">
    <source>
        <dbReference type="ARBA" id="ARBA00007441"/>
    </source>
</evidence>
<dbReference type="FunFam" id="3.40.640.10:FF:000066">
    <property type="entry name" value="Aspartate aminotransferase"/>
    <property type="match status" value="1"/>
</dbReference>
<comment type="similarity">
    <text evidence="2">Belongs to the class-I pyridoxal-phosphate-dependent aminotransferase family.</text>
</comment>
<dbReference type="InterPro" id="IPR015422">
    <property type="entry name" value="PyrdxlP-dep_Trfase_small"/>
</dbReference>
<dbReference type="PANTHER" id="PTHR11879:SF20">
    <property type="entry name" value="ASPARTATE AMINOTRANSFERASE"/>
    <property type="match status" value="1"/>
</dbReference>
<dbReference type="PROSITE" id="PS00105">
    <property type="entry name" value="AA_TRANSFER_CLASS_1"/>
    <property type="match status" value="1"/>
</dbReference>
<dbReference type="GO" id="GO:0004069">
    <property type="term" value="F:L-aspartate:2-oxoglutarate aminotransferase activity"/>
    <property type="evidence" value="ECO:0007669"/>
    <property type="project" value="UniProtKB-EC"/>
</dbReference>
<dbReference type="Gene3D" id="3.40.640.10">
    <property type="entry name" value="Type I PLP-dependent aspartate aminotransferase-like (Major domain)"/>
    <property type="match status" value="1"/>
</dbReference>
<dbReference type="InterPro" id="IPR015421">
    <property type="entry name" value="PyrdxlP-dep_Trfase_major"/>
</dbReference>
<keyword evidence="6" id="KW-0663">Pyridoxal phosphate</keyword>
<sequence>MSSSYFASLPELPSDEIFGLLHDFQNDPHPDRVNLAAGIYRTDEDKSWPLDIVCKVEKQLYKEASLTRHDYLPIEGDKRFLSLARNLLFNPTNDAIAPMTEAEELRIASVQTVSGTGANHLGALFVVQNLQPQNLWVSDPTWANHHVIWEAAGLIPRLYPYHRKSDHVLDFDGMVQILEEAQPRDCILLHACAHNPTGIDPSKDQWKAIAALCRRKQLVPFFDAAYQGFASGDLSQDAWAIRYFFQQGLEMIVAQSFSKNFGLYGHRVGAIHVILREPSSDIRARVFSGLCHLLRSEISMAPKYGSTIVKTVLESHNLTAGWIADLQAMSGRLKSMRKALYSELVRLNTPGSWEHIVNQVSNLKDSNSDAA</sequence>
<comment type="subunit">
    <text evidence="3 7">Homodimer.</text>
</comment>
<comment type="catalytic activity">
    <reaction evidence="7">
        <text>L-aspartate + 2-oxoglutarate = oxaloacetate + L-glutamate</text>
        <dbReference type="Rhea" id="RHEA:21824"/>
        <dbReference type="ChEBI" id="CHEBI:16452"/>
        <dbReference type="ChEBI" id="CHEBI:16810"/>
        <dbReference type="ChEBI" id="CHEBI:29985"/>
        <dbReference type="ChEBI" id="CHEBI:29991"/>
        <dbReference type="EC" id="2.6.1.1"/>
    </reaction>
</comment>
<dbReference type="GO" id="GO:0030170">
    <property type="term" value="F:pyridoxal phosphate binding"/>
    <property type="evidence" value="ECO:0007669"/>
    <property type="project" value="InterPro"/>
</dbReference>
<dbReference type="InterPro" id="IPR015424">
    <property type="entry name" value="PyrdxlP-dep_Trfase"/>
</dbReference>
<comment type="miscellaneous">
    <text evidence="7">In eukaryotes there are cytoplasmic, mitochondrial and chloroplastic isozymes.</text>
</comment>
<dbReference type="PANTHER" id="PTHR11879">
    <property type="entry name" value="ASPARTATE AMINOTRANSFERASE"/>
    <property type="match status" value="1"/>
</dbReference>
<evidence type="ECO:0000256" key="7">
    <source>
        <dbReference type="RuleBase" id="RU000480"/>
    </source>
</evidence>
<dbReference type="SUPFAM" id="SSF53383">
    <property type="entry name" value="PLP-dependent transferases"/>
    <property type="match status" value="1"/>
</dbReference>
<protein>
    <recommendedName>
        <fullName evidence="7">Aspartate aminotransferase</fullName>
        <ecNumber evidence="7">2.6.1.1</ecNumber>
    </recommendedName>
</protein>
<dbReference type="STRING" id="5514.A0A395SB99"/>
<dbReference type="CDD" id="cd00609">
    <property type="entry name" value="AAT_like"/>
    <property type="match status" value="1"/>
</dbReference>
<dbReference type="InterPro" id="IPR004839">
    <property type="entry name" value="Aminotransferase_I/II_large"/>
</dbReference>
<evidence type="ECO:0000256" key="5">
    <source>
        <dbReference type="ARBA" id="ARBA00022679"/>
    </source>
</evidence>
<evidence type="ECO:0000313" key="9">
    <source>
        <dbReference type="EMBL" id="RGP69668.1"/>
    </source>
</evidence>
<dbReference type="EC" id="2.6.1.1" evidence="7"/>
<dbReference type="Gene3D" id="3.90.1150.10">
    <property type="entry name" value="Aspartate Aminotransferase, domain 1"/>
    <property type="match status" value="1"/>
</dbReference>
<keyword evidence="5 7" id="KW-0808">Transferase</keyword>
<keyword evidence="10" id="KW-1185">Reference proteome</keyword>
<organism evidence="9 10">
    <name type="scientific">Fusarium sporotrichioides</name>
    <dbReference type="NCBI Taxonomy" id="5514"/>
    <lineage>
        <taxon>Eukaryota</taxon>
        <taxon>Fungi</taxon>
        <taxon>Dikarya</taxon>
        <taxon>Ascomycota</taxon>
        <taxon>Pezizomycotina</taxon>
        <taxon>Sordariomycetes</taxon>
        <taxon>Hypocreomycetidae</taxon>
        <taxon>Hypocreales</taxon>
        <taxon>Nectriaceae</taxon>
        <taxon>Fusarium</taxon>
    </lineage>
</organism>
<gene>
    <name evidence="9" type="ORF">FSPOR_4480</name>
</gene>
<comment type="cofactor">
    <cofactor evidence="1">
        <name>pyridoxal 5'-phosphate</name>
        <dbReference type="ChEBI" id="CHEBI:597326"/>
    </cofactor>
</comment>
<evidence type="ECO:0000313" key="10">
    <source>
        <dbReference type="Proteomes" id="UP000266152"/>
    </source>
</evidence>
<dbReference type="Pfam" id="PF00155">
    <property type="entry name" value="Aminotran_1_2"/>
    <property type="match status" value="1"/>
</dbReference>
<dbReference type="EMBL" id="PXOF01000059">
    <property type="protein sequence ID" value="RGP69668.1"/>
    <property type="molecule type" value="Genomic_DNA"/>
</dbReference>